<keyword evidence="1" id="KW-0472">Membrane</keyword>
<sequence>MAPKFLQTVKSAVVVLCLANYILIPFDTQVMKSVIDLNWPNLVAYVLIEQLFLATFRRLDFRIAGYISMVTALAQLQLRKNQTALLKAEEMGLLLPIVIDAATNVAVLVLAINLSNPARPNLPIFEYASLQVIFGSYALLKWVPPVEYPFKVVFVSGTWEQVRLLTSVLSLRIATGGLLQAIVLTFSEQSELRIGILRSNCNLDLDEPSSDSKGDVKPKTKFAVHVNVALILGGAATILAAGLAGGVFVALVKTRDALAVV</sequence>
<gene>
    <name evidence="2" type="ORF">K444DRAFT_667560</name>
</gene>
<keyword evidence="1" id="KW-0812">Transmembrane</keyword>
<proteinExistence type="predicted"/>
<evidence type="ECO:0000313" key="2">
    <source>
        <dbReference type="EMBL" id="PMD53843.1"/>
    </source>
</evidence>
<evidence type="ECO:0000256" key="1">
    <source>
        <dbReference type="SAM" id="Phobius"/>
    </source>
</evidence>
<keyword evidence="3" id="KW-1185">Reference proteome</keyword>
<dbReference type="OrthoDB" id="3522539at2759"/>
<dbReference type="InParanoid" id="A0A2J6ST32"/>
<dbReference type="Proteomes" id="UP000235371">
    <property type="component" value="Unassembled WGS sequence"/>
</dbReference>
<protein>
    <submittedName>
        <fullName evidence="2">Uncharacterized protein</fullName>
    </submittedName>
</protein>
<dbReference type="GeneID" id="36595387"/>
<organism evidence="2 3">
    <name type="scientific">Hyaloscypha bicolor E</name>
    <dbReference type="NCBI Taxonomy" id="1095630"/>
    <lineage>
        <taxon>Eukaryota</taxon>
        <taxon>Fungi</taxon>
        <taxon>Dikarya</taxon>
        <taxon>Ascomycota</taxon>
        <taxon>Pezizomycotina</taxon>
        <taxon>Leotiomycetes</taxon>
        <taxon>Helotiales</taxon>
        <taxon>Hyaloscyphaceae</taxon>
        <taxon>Hyaloscypha</taxon>
        <taxon>Hyaloscypha bicolor</taxon>
    </lineage>
</organism>
<reference evidence="2 3" key="1">
    <citation type="submission" date="2016-04" db="EMBL/GenBank/DDBJ databases">
        <title>A degradative enzymes factory behind the ericoid mycorrhizal symbiosis.</title>
        <authorList>
            <consortium name="DOE Joint Genome Institute"/>
            <person name="Martino E."/>
            <person name="Morin E."/>
            <person name="Grelet G."/>
            <person name="Kuo A."/>
            <person name="Kohler A."/>
            <person name="Daghino S."/>
            <person name="Barry K."/>
            <person name="Choi C."/>
            <person name="Cichocki N."/>
            <person name="Clum A."/>
            <person name="Copeland A."/>
            <person name="Hainaut M."/>
            <person name="Haridas S."/>
            <person name="Labutti K."/>
            <person name="Lindquist E."/>
            <person name="Lipzen A."/>
            <person name="Khouja H.-R."/>
            <person name="Murat C."/>
            <person name="Ohm R."/>
            <person name="Olson A."/>
            <person name="Spatafora J."/>
            <person name="Veneault-Fourrey C."/>
            <person name="Henrissat B."/>
            <person name="Grigoriev I."/>
            <person name="Martin F."/>
            <person name="Perotto S."/>
        </authorList>
    </citation>
    <scope>NUCLEOTIDE SEQUENCE [LARGE SCALE GENOMIC DNA]</scope>
    <source>
        <strain evidence="2 3">E</strain>
    </source>
</reference>
<name>A0A2J6ST32_9HELO</name>
<feature type="transmembrane region" description="Helical" evidence="1">
    <location>
        <begin position="91"/>
        <end position="112"/>
    </location>
</feature>
<keyword evidence="1" id="KW-1133">Transmembrane helix</keyword>
<dbReference type="RefSeq" id="XP_024730747.1">
    <property type="nucleotide sequence ID" value="XM_024887311.1"/>
</dbReference>
<feature type="transmembrane region" description="Helical" evidence="1">
    <location>
        <begin position="12"/>
        <end position="31"/>
    </location>
</feature>
<dbReference type="EMBL" id="KZ613866">
    <property type="protein sequence ID" value="PMD53843.1"/>
    <property type="molecule type" value="Genomic_DNA"/>
</dbReference>
<accession>A0A2J6ST32</accession>
<feature type="transmembrane region" description="Helical" evidence="1">
    <location>
        <begin position="222"/>
        <end position="252"/>
    </location>
</feature>
<dbReference type="AlphaFoldDB" id="A0A2J6ST32"/>
<evidence type="ECO:0000313" key="3">
    <source>
        <dbReference type="Proteomes" id="UP000235371"/>
    </source>
</evidence>